<evidence type="ECO:0000256" key="1">
    <source>
        <dbReference type="ARBA" id="ARBA00004141"/>
    </source>
</evidence>
<keyword evidence="5" id="KW-0186">Copper</keyword>
<organism evidence="8 9">
    <name type="scientific">Fistulina hepatica ATCC 64428</name>
    <dbReference type="NCBI Taxonomy" id="1128425"/>
    <lineage>
        <taxon>Eukaryota</taxon>
        <taxon>Fungi</taxon>
        <taxon>Dikarya</taxon>
        <taxon>Basidiomycota</taxon>
        <taxon>Agaricomycotina</taxon>
        <taxon>Agaricomycetes</taxon>
        <taxon>Agaricomycetidae</taxon>
        <taxon>Agaricales</taxon>
        <taxon>Fistulinaceae</taxon>
        <taxon>Fistulina</taxon>
    </lineage>
</organism>
<dbReference type="OrthoDB" id="73901at2759"/>
<keyword evidence="5" id="KW-0813">Transport</keyword>
<dbReference type="AlphaFoldDB" id="A0A0D7A2D1"/>
<gene>
    <name evidence="8" type="ORF">FISHEDRAFT_49790</name>
</gene>
<keyword evidence="4 5" id="KW-0472">Membrane</keyword>
<dbReference type="Pfam" id="PF04145">
    <property type="entry name" value="Ctr"/>
    <property type="match status" value="1"/>
</dbReference>
<dbReference type="PANTHER" id="PTHR12483:SF27">
    <property type="entry name" value="COPPER TRANSPORT PROTEIN CTR1"/>
    <property type="match status" value="1"/>
</dbReference>
<keyword evidence="5" id="KW-0406">Ion transport</keyword>
<dbReference type="EMBL" id="KN882061">
    <property type="protein sequence ID" value="KIY45197.1"/>
    <property type="molecule type" value="Genomic_DNA"/>
</dbReference>
<dbReference type="GO" id="GO:0005375">
    <property type="term" value="F:copper ion transmembrane transporter activity"/>
    <property type="evidence" value="ECO:0007669"/>
    <property type="project" value="UniProtKB-UniRule"/>
</dbReference>
<comment type="similarity">
    <text evidence="5">Belongs to the copper transporter (Ctr) (TC 1.A.56) family. SLC31A subfamily.</text>
</comment>
<evidence type="ECO:0000256" key="3">
    <source>
        <dbReference type="ARBA" id="ARBA00022989"/>
    </source>
</evidence>
<proteinExistence type="inferred from homology"/>
<dbReference type="InterPro" id="IPR007274">
    <property type="entry name" value="Cop_transporter"/>
</dbReference>
<dbReference type="PANTHER" id="PTHR12483">
    <property type="entry name" value="SOLUTE CARRIER FAMILY 31 COPPER TRANSPORTERS"/>
    <property type="match status" value="1"/>
</dbReference>
<evidence type="ECO:0000256" key="2">
    <source>
        <dbReference type="ARBA" id="ARBA00022692"/>
    </source>
</evidence>
<feature type="transmembrane region" description="Helical" evidence="5">
    <location>
        <begin position="152"/>
        <end position="174"/>
    </location>
</feature>
<name>A0A0D7A2D1_9AGAR</name>
<keyword evidence="9" id="KW-1185">Reference proteome</keyword>
<evidence type="ECO:0000256" key="6">
    <source>
        <dbReference type="SAM" id="MobiDB-lite"/>
    </source>
</evidence>
<sequence length="202" mass="21457">MRNISLSILILVLYAAAVRAMDMDMGGTTVIESSGSMSYLHFTRGDILWLVAWNPVKPWVVFGACVGLFLLSVLERLVNAARIAGDFVYAQESALLSPSDSSVDNAGVKSRRGATSGEGARGFGAIVRSSSALLTFISSQFPRALMQMAHSALMFALMLAVMTFQLSFILSIAIGSGVGEMMFGRISSLAYVANMAGPTQAL</sequence>
<keyword evidence="2 5" id="KW-0812">Transmembrane</keyword>
<evidence type="ECO:0000313" key="9">
    <source>
        <dbReference type="Proteomes" id="UP000054144"/>
    </source>
</evidence>
<keyword evidence="7" id="KW-0732">Signal</keyword>
<reference evidence="8 9" key="1">
    <citation type="journal article" date="2015" name="Fungal Genet. Biol.">
        <title>Evolution of novel wood decay mechanisms in Agaricales revealed by the genome sequences of Fistulina hepatica and Cylindrobasidium torrendii.</title>
        <authorList>
            <person name="Floudas D."/>
            <person name="Held B.W."/>
            <person name="Riley R."/>
            <person name="Nagy L.G."/>
            <person name="Koehler G."/>
            <person name="Ransdell A.S."/>
            <person name="Younus H."/>
            <person name="Chow J."/>
            <person name="Chiniquy J."/>
            <person name="Lipzen A."/>
            <person name="Tritt A."/>
            <person name="Sun H."/>
            <person name="Haridas S."/>
            <person name="LaButti K."/>
            <person name="Ohm R.A."/>
            <person name="Kues U."/>
            <person name="Blanchette R.A."/>
            <person name="Grigoriev I.V."/>
            <person name="Minto R.E."/>
            <person name="Hibbett D.S."/>
        </authorList>
    </citation>
    <scope>NUCLEOTIDE SEQUENCE [LARGE SCALE GENOMIC DNA]</scope>
    <source>
        <strain evidence="8 9">ATCC 64428</strain>
    </source>
</reference>
<feature type="chain" id="PRO_5002315923" description="Copper transport protein" evidence="7">
    <location>
        <begin position="21"/>
        <end position="202"/>
    </location>
</feature>
<comment type="subcellular location">
    <subcellularLocation>
        <location evidence="1 5">Membrane</location>
        <topology evidence="1 5">Multi-pass membrane protein</topology>
    </subcellularLocation>
</comment>
<protein>
    <recommendedName>
        <fullName evidence="5">Copper transport protein</fullName>
    </recommendedName>
</protein>
<evidence type="ECO:0000256" key="4">
    <source>
        <dbReference type="ARBA" id="ARBA00023136"/>
    </source>
</evidence>
<evidence type="ECO:0000313" key="8">
    <source>
        <dbReference type="EMBL" id="KIY45197.1"/>
    </source>
</evidence>
<accession>A0A0D7A2D1</accession>
<keyword evidence="3 5" id="KW-1133">Transmembrane helix</keyword>
<dbReference type="Proteomes" id="UP000054144">
    <property type="component" value="Unassembled WGS sequence"/>
</dbReference>
<keyword evidence="5" id="KW-0187">Copper transport</keyword>
<dbReference type="GO" id="GO:0005886">
    <property type="term" value="C:plasma membrane"/>
    <property type="evidence" value="ECO:0007669"/>
    <property type="project" value="TreeGrafter"/>
</dbReference>
<evidence type="ECO:0000256" key="7">
    <source>
        <dbReference type="SAM" id="SignalP"/>
    </source>
</evidence>
<feature type="signal peptide" evidence="7">
    <location>
        <begin position="1"/>
        <end position="20"/>
    </location>
</feature>
<feature type="transmembrane region" description="Helical" evidence="5">
    <location>
        <begin position="56"/>
        <end position="74"/>
    </location>
</feature>
<feature type="region of interest" description="Disordered" evidence="6">
    <location>
        <begin position="98"/>
        <end position="117"/>
    </location>
</feature>
<evidence type="ECO:0000256" key="5">
    <source>
        <dbReference type="RuleBase" id="RU367022"/>
    </source>
</evidence>